<evidence type="ECO:0000256" key="1">
    <source>
        <dbReference type="ARBA" id="ARBA00004240"/>
    </source>
</evidence>
<dbReference type="InterPro" id="IPR013244">
    <property type="entry name" value="Sec39_domain"/>
</dbReference>
<keyword evidence="4" id="KW-0653">Protein transport</keyword>
<sequence>MNDDNNVLIADAKIYISIVYLLSSTTNVDVDDLSNVFNSLGSDMDVGKPHTYTNLHNILGLLLIYPTRSYISIENIARFAQGVVNYANSPEDRSLNASEGLYEDLEEFANWISSRFKIDDSAILSLDDGLLVQAAYDLALDNRLQCEQYGYTLTTNQSNNELLFQFVQAKALFLSKYCTEIGVLNPLFEILEGYAPFDKWYRGIIVPFMYYWDNYGSLNSNSLLDLFQFLKSESFNEMLHILIEPLNSPAYSEKLSVSNWVSKVIMPLVVYQGYDFKPLLEWLYFRGDWNVQEPSKKYKIWNNAIRSIISFKDYNNDVLEISNYENILRFFLGSCYYYAIFYETVEKVSSIEMLKLYDSIKDSLDVIKKRVGSPHSGKTDYAIDKLDFDSLDNSSDLDAFMNDPSNPFAQLFNPSPSSISFLHEAIITCERLYPTNKFTILEFLKLKYSTASDFSYGEREVAKIMTNLNTNNWTMILSSARLFTDSFIANDEANNESINKLIIDRFLFNNLFDVVGDFYEKGELSISVDALFSIISKKFWESFNKASNFNNKIGRLHEASQSIELYDKISTDEQLSAINKEEIIRIKHLFKAVSNIKNFKIVIQKGSPFVPSDLISQFSSVSSMGALDLDEQKRSPMALISTILEQNPKSYLAFEKLYKILNDLLIFFNDNRSEPTFYFNKLKSICIESALVDNNFQFAYRQSNELLDHYSVDSNKNLNDFWLTFYQVGKFISPEWFNESRSPQNDKIDILIKQREILSKTLKYSKPSDTSIDNSRLILKQWESINSQIEDWYINSQQGYYTKGLSSTTDAVPERMATLASDIMNDASNTTTQASDKLSNLFVSGLGWALGANPQ</sequence>
<dbReference type="HOGENOM" id="CLU_014756_0_0_1"/>
<dbReference type="OrthoDB" id="342024at2759"/>
<dbReference type="GO" id="GO:0015031">
    <property type="term" value="P:protein transport"/>
    <property type="evidence" value="ECO:0007669"/>
    <property type="project" value="UniProtKB-KW"/>
</dbReference>
<name>B5RTV1_DEBHA</name>
<dbReference type="PANTHER" id="PTHR40787:SF3">
    <property type="entry name" value="PROTEIN TRANSPORT PROTEIN SEC39"/>
    <property type="match status" value="1"/>
</dbReference>
<dbReference type="InParanoid" id="B5RTV1"/>
<dbReference type="OMA" id="WLTFYQV"/>
<dbReference type="eggNOG" id="ENOG502RS0W">
    <property type="taxonomic scope" value="Eukaryota"/>
</dbReference>
<accession>B5RTV1</accession>
<dbReference type="GO" id="GO:0005783">
    <property type="term" value="C:endoplasmic reticulum"/>
    <property type="evidence" value="ECO:0007669"/>
    <property type="project" value="UniProtKB-SubCell"/>
</dbReference>
<keyword evidence="2" id="KW-0813">Transport</keyword>
<dbReference type="EMBL" id="CR382137">
    <property type="protein sequence ID" value="CAR65763.1"/>
    <property type="molecule type" value="Genomic_DNA"/>
</dbReference>
<evidence type="ECO:0000256" key="2">
    <source>
        <dbReference type="ARBA" id="ARBA00022448"/>
    </source>
</evidence>
<evidence type="ECO:0000256" key="4">
    <source>
        <dbReference type="ARBA" id="ARBA00022927"/>
    </source>
</evidence>
<dbReference type="AlphaFoldDB" id="B5RTV1"/>
<keyword evidence="3" id="KW-0256">Endoplasmic reticulum</keyword>
<gene>
    <name evidence="6" type="ordered locus">DEHA2E04466g</name>
</gene>
<dbReference type="Proteomes" id="UP000000599">
    <property type="component" value="Chromosome E"/>
</dbReference>
<reference evidence="6 7" key="1">
    <citation type="journal article" date="2004" name="Nature">
        <title>Genome evolution in yeasts.</title>
        <authorList>
            <consortium name="Genolevures"/>
            <person name="Dujon B."/>
            <person name="Sherman D."/>
            <person name="Fischer G."/>
            <person name="Durrens P."/>
            <person name="Casaregola S."/>
            <person name="Lafontaine I."/>
            <person name="de Montigny J."/>
            <person name="Marck C."/>
            <person name="Neuveglise C."/>
            <person name="Talla E."/>
            <person name="Goffard N."/>
            <person name="Frangeul L."/>
            <person name="Aigle M."/>
            <person name="Anthouard V."/>
            <person name="Babour A."/>
            <person name="Barbe V."/>
            <person name="Barnay S."/>
            <person name="Blanchin S."/>
            <person name="Beckerich J.M."/>
            <person name="Beyne E."/>
            <person name="Bleykasten C."/>
            <person name="Boisrame A."/>
            <person name="Boyer J."/>
            <person name="Cattolico L."/>
            <person name="Confanioleri F."/>
            <person name="de Daruvar A."/>
            <person name="Despons L."/>
            <person name="Fabre E."/>
            <person name="Fairhead C."/>
            <person name="Ferry-Dumazet H."/>
            <person name="Groppi A."/>
            <person name="Hantraye F."/>
            <person name="Hennequin C."/>
            <person name="Jauniaux N."/>
            <person name="Joyet P."/>
            <person name="Kachouri R."/>
            <person name="Kerrest A."/>
            <person name="Koszul R."/>
            <person name="Lemaire M."/>
            <person name="Lesur I."/>
            <person name="Ma L."/>
            <person name="Muller H."/>
            <person name="Nicaud J.M."/>
            <person name="Nikolski M."/>
            <person name="Oztas S."/>
            <person name="Ozier-Kalogeropoulos O."/>
            <person name="Pellenz S."/>
            <person name="Potier S."/>
            <person name="Richard G.F."/>
            <person name="Straub M.L."/>
            <person name="Suleau A."/>
            <person name="Swennene D."/>
            <person name="Tekaia F."/>
            <person name="Wesolowski-Louvel M."/>
            <person name="Westhof E."/>
            <person name="Wirth B."/>
            <person name="Zeniou-Meyer M."/>
            <person name="Zivanovic I."/>
            <person name="Bolotin-Fukuhara M."/>
            <person name="Thierry A."/>
            <person name="Bouchier C."/>
            <person name="Caudron B."/>
            <person name="Scarpelli C."/>
            <person name="Gaillardin C."/>
            <person name="Weissenbach J."/>
            <person name="Wincker P."/>
            <person name="Souciet J.L."/>
        </authorList>
    </citation>
    <scope>NUCLEOTIDE SEQUENCE [LARGE SCALE GENOMIC DNA]</scope>
    <source>
        <strain evidence="7">ATCC 36239 / CBS 767 / BCRC 21394 / JCM 1990 / NBRC 0083 / IGC 2968</strain>
    </source>
</reference>
<evidence type="ECO:0000313" key="6">
    <source>
        <dbReference type="EMBL" id="CAR65763.1"/>
    </source>
</evidence>
<dbReference type="RefSeq" id="XP_002770417.1">
    <property type="nucleotide sequence ID" value="XM_002770371.1"/>
</dbReference>
<dbReference type="GeneID" id="8998661"/>
<dbReference type="PANTHER" id="PTHR40787">
    <property type="entry name" value="SECRETED PROTEIN"/>
    <property type="match status" value="1"/>
</dbReference>
<evidence type="ECO:0000259" key="5">
    <source>
        <dbReference type="Pfam" id="PF08314"/>
    </source>
</evidence>
<organism evidence="6 7">
    <name type="scientific">Debaryomyces hansenii (strain ATCC 36239 / CBS 767 / BCRC 21394 / JCM 1990 / NBRC 0083 / IGC 2968)</name>
    <name type="common">Yeast</name>
    <name type="synonym">Torulaspora hansenii</name>
    <dbReference type="NCBI Taxonomy" id="284592"/>
    <lineage>
        <taxon>Eukaryota</taxon>
        <taxon>Fungi</taxon>
        <taxon>Dikarya</taxon>
        <taxon>Ascomycota</taxon>
        <taxon>Saccharomycotina</taxon>
        <taxon>Pichiomycetes</taxon>
        <taxon>Debaryomycetaceae</taxon>
        <taxon>Debaryomyces</taxon>
    </lineage>
</organism>
<feature type="domain" description="Sec39" evidence="5">
    <location>
        <begin position="114"/>
        <end position="792"/>
    </location>
</feature>
<keyword evidence="7" id="KW-1185">Reference proteome</keyword>
<dbReference type="FunCoup" id="B5RTV1">
    <property type="interactions" value="46"/>
</dbReference>
<dbReference type="VEuPathDB" id="FungiDB:DEHA2E04466g"/>
<dbReference type="KEGG" id="dha:DEHA2E04466g"/>
<dbReference type="Pfam" id="PF08314">
    <property type="entry name" value="Sec39"/>
    <property type="match status" value="1"/>
</dbReference>
<evidence type="ECO:0000313" key="7">
    <source>
        <dbReference type="Proteomes" id="UP000000599"/>
    </source>
</evidence>
<evidence type="ECO:0000256" key="3">
    <source>
        <dbReference type="ARBA" id="ARBA00022824"/>
    </source>
</evidence>
<dbReference type="STRING" id="284592.B5RTV1"/>
<comment type="subcellular location">
    <subcellularLocation>
        <location evidence="1">Endoplasmic reticulum</location>
    </subcellularLocation>
</comment>
<proteinExistence type="predicted"/>
<protein>
    <submittedName>
        <fullName evidence="6">DEHA2E04466p</fullName>
    </submittedName>
</protein>
<dbReference type="GO" id="GO:0006890">
    <property type="term" value="P:retrograde vesicle-mediated transport, Golgi to endoplasmic reticulum"/>
    <property type="evidence" value="ECO:0007669"/>
    <property type="project" value="InterPro"/>
</dbReference>